<evidence type="ECO:0000256" key="9">
    <source>
        <dbReference type="PROSITE-ProRule" id="PRU00042"/>
    </source>
</evidence>
<evidence type="ECO:0000259" key="11">
    <source>
        <dbReference type="PROSITE" id="PS50157"/>
    </source>
</evidence>
<dbReference type="FunFam" id="3.30.160.60:FF:000245">
    <property type="entry name" value="zinc finger protein Gfi-1"/>
    <property type="match status" value="1"/>
</dbReference>
<evidence type="ECO:0000256" key="7">
    <source>
        <dbReference type="ARBA" id="ARBA00023163"/>
    </source>
</evidence>
<evidence type="ECO:0000256" key="5">
    <source>
        <dbReference type="ARBA" id="ARBA00022833"/>
    </source>
</evidence>
<evidence type="ECO:0000256" key="2">
    <source>
        <dbReference type="ARBA" id="ARBA00022723"/>
    </source>
</evidence>
<gene>
    <name evidence="12" type="primary">GFI1B</name>
</gene>
<evidence type="ECO:0000256" key="4">
    <source>
        <dbReference type="ARBA" id="ARBA00022771"/>
    </source>
</evidence>
<evidence type="ECO:0000313" key="12">
    <source>
        <dbReference type="Ensembl" id="ENSEEEP00000041912.2"/>
    </source>
</evidence>
<dbReference type="Proteomes" id="UP000314983">
    <property type="component" value="Chromosome 16"/>
</dbReference>
<evidence type="ECO:0000313" key="13">
    <source>
        <dbReference type="Proteomes" id="UP000314983"/>
    </source>
</evidence>
<sequence>MPRSFLVKKRRRVSRSSLLSACSPHLGITDSAAPHTPPVIQNQPEQIQSVEPSSSQVPKTYGDSFSTWPTGFMSFTENPSLVSWQHFESNNTQGKQGPGPLLQPCSRERHGSQRSPGSASSTWHCPICSKVFFSPPGLEAHLHKSHAGHRLPMVCCKGNHPATAHRTRERTFECKVCGKVFRRSSTLSTHLLIHSDTRPYPCQYCGKRFHQKSDMKKHTFIHTGEKPHVCKVCGKAFSQSSNLITHSRKHYRPYS</sequence>
<feature type="domain" description="C2H2-type" evidence="11">
    <location>
        <begin position="123"/>
        <end position="151"/>
    </location>
</feature>
<dbReference type="PANTHER" id="PTHR24394:SF44">
    <property type="entry name" value="ZINC FINGER PROTEIN 271-LIKE"/>
    <property type="match status" value="1"/>
</dbReference>
<dbReference type="SMART" id="SM00355">
    <property type="entry name" value="ZnF_C2H2"/>
    <property type="match status" value="4"/>
</dbReference>
<dbReference type="STRING" id="8005.ENSEEEP00000041912"/>
<dbReference type="PROSITE" id="PS50157">
    <property type="entry name" value="ZINC_FINGER_C2H2_2"/>
    <property type="match status" value="4"/>
</dbReference>
<dbReference type="GO" id="GO:0005634">
    <property type="term" value="C:nucleus"/>
    <property type="evidence" value="ECO:0007669"/>
    <property type="project" value="UniProtKB-SubCell"/>
</dbReference>
<accession>A0A4W4GTH1</accession>
<dbReference type="FunFam" id="3.30.160.60:FF:000208">
    <property type="entry name" value="zinc finger protein Gfi-1b"/>
    <property type="match status" value="1"/>
</dbReference>
<dbReference type="SUPFAM" id="SSF57667">
    <property type="entry name" value="beta-beta-alpha zinc fingers"/>
    <property type="match status" value="2"/>
</dbReference>
<feature type="domain" description="C2H2-type" evidence="11">
    <location>
        <begin position="228"/>
        <end position="255"/>
    </location>
</feature>
<dbReference type="OMA" id="HSRKHYR"/>
<reference evidence="12" key="4">
    <citation type="submission" date="2025-08" db="UniProtKB">
        <authorList>
            <consortium name="Ensembl"/>
        </authorList>
    </citation>
    <scope>IDENTIFICATION</scope>
</reference>
<keyword evidence="4 9" id="KW-0863">Zinc-finger</keyword>
<dbReference type="PROSITE" id="PS00028">
    <property type="entry name" value="ZINC_FINGER_C2H2_1"/>
    <property type="match status" value="4"/>
</dbReference>
<keyword evidence="8" id="KW-0539">Nucleus</keyword>
<keyword evidence="3" id="KW-0677">Repeat</keyword>
<dbReference type="GO" id="GO:0008270">
    <property type="term" value="F:zinc ion binding"/>
    <property type="evidence" value="ECO:0007669"/>
    <property type="project" value="UniProtKB-KW"/>
</dbReference>
<evidence type="ECO:0000256" key="10">
    <source>
        <dbReference type="SAM" id="MobiDB-lite"/>
    </source>
</evidence>
<dbReference type="GO" id="GO:0000981">
    <property type="term" value="F:DNA-binding transcription factor activity, RNA polymerase II-specific"/>
    <property type="evidence" value="ECO:0007669"/>
    <property type="project" value="TreeGrafter"/>
</dbReference>
<feature type="domain" description="C2H2-type" evidence="11">
    <location>
        <begin position="200"/>
        <end position="227"/>
    </location>
</feature>
<feature type="region of interest" description="Disordered" evidence="10">
    <location>
        <begin position="24"/>
        <end position="61"/>
    </location>
</feature>
<reference evidence="13" key="2">
    <citation type="journal article" date="2017" name="Sci. Adv.">
        <title>A tail of two voltages: Proteomic comparison of the three electric organs of the electric eel.</title>
        <authorList>
            <person name="Traeger L.L."/>
            <person name="Sabat G."/>
            <person name="Barrett-Wilt G.A."/>
            <person name="Wells G.B."/>
            <person name="Sussman M.R."/>
        </authorList>
    </citation>
    <scope>NUCLEOTIDE SEQUENCE [LARGE SCALE GENOMIC DNA]</scope>
</reference>
<evidence type="ECO:0000256" key="8">
    <source>
        <dbReference type="ARBA" id="ARBA00023242"/>
    </source>
</evidence>
<dbReference type="Pfam" id="PF00096">
    <property type="entry name" value="zf-C2H2"/>
    <property type="match status" value="4"/>
</dbReference>
<keyword evidence="13" id="KW-1185">Reference proteome</keyword>
<organism evidence="12 13">
    <name type="scientific">Electrophorus electricus</name>
    <name type="common">Electric eel</name>
    <name type="synonym">Gymnotus electricus</name>
    <dbReference type="NCBI Taxonomy" id="8005"/>
    <lineage>
        <taxon>Eukaryota</taxon>
        <taxon>Metazoa</taxon>
        <taxon>Chordata</taxon>
        <taxon>Craniata</taxon>
        <taxon>Vertebrata</taxon>
        <taxon>Euteleostomi</taxon>
        <taxon>Actinopterygii</taxon>
        <taxon>Neopterygii</taxon>
        <taxon>Teleostei</taxon>
        <taxon>Ostariophysi</taxon>
        <taxon>Gymnotiformes</taxon>
        <taxon>Gymnotoidei</taxon>
        <taxon>Gymnotidae</taxon>
        <taxon>Electrophorus</taxon>
    </lineage>
</organism>
<dbReference type="FunFam" id="3.30.160.60:FF:000432">
    <property type="entry name" value="zinc finger protein Gfi-1b isoform X1"/>
    <property type="match status" value="1"/>
</dbReference>
<keyword evidence="5" id="KW-0862">Zinc</keyword>
<reference evidence="12" key="3">
    <citation type="submission" date="2020-05" db="EMBL/GenBank/DDBJ databases">
        <title>Electrophorus electricus (electric eel) genome, fEleEle1, primary haplotype.</title>
        <authorList>
            <person name="Myers G."/>
            <person name="Meyer A."/>
            <person name="Fedrigo O."/>
            <person name="Formenti G."/>
            <person name="Rhie A."/>
            <person name="Tracey A."/>
            <person name="Sims Y."/>
            <person name="Jarvis E.D."/>
        </authorList>
    </citation>
    <scope>NUCLEOTIDE SEQUENCE [LARGE SCALE GENOMIC DNA]</scope>
</reference>
<comment type="subcellular location">
    <subcellularLocation>
        <location evidence="1">Nucleus</location>
    </subcellularLocation>
</comment>
<evidence type="ECO:0000256" key="1">
    <source>
        <dbReference type="ARBA" id="ARBA00004123"/>
    </source>
</evidence>
<dbReference type="GeneTree" id="ENSGT00940000156166"/>
<name>A0A4W4GTH1_ELEEL</name>
<feature type="domain" description="C2H2-type" evidence="11">
    <location>
        <begin position="172"/>
        <end position="199"/>
    </location>
</feature>
<dbReference type="Ensembl" id="ENSEEET00000042397.2">
    <property type="protein sequence ID" value="ENSEEEP00000041912.2"/>
    <property type="gene ID" value="ENSEEEG00000019809.2"/>
</dbReference>
<protein>
    <recommendedName>
        <fullName evidence="11">C2H2-type domain-containing protein</fullName>
    </recommendedName>
</protein>
<proteinExistence type="predicted"/>
<reference evidence="13" key="1">
    <citation type="journal article" date="2014" name="Science">
        <title>Nonhuman genetics. Genomic basis for the convergent evolution of electric organs.</title>
        <authorList>
            <person name="Gallant J.R."/>
            <person name="Traeger L.L."/>
            <person name="Volkening J.D."/>
            <person name="Moffett H."/>
            <person name="Chen P.H."/>
            <person name="Novina C.D."/>
            <person name="Phillips G.N.Jr."/>
            <person name="Anand R."/>
            <person name="Wells G.B."/>
            <person name="Pinch M."/>
            <person name="Guth R."/>
            <person name="Unguez G.A."/>
            <person name="Albert J.S."/>
            <person name="Zakon H.H."/>
            <person name="Samanta M.P."/>
            <person name="Sussman M.R."/>
        </authorList>
    </citation>
    <scope>NUCLEOTIDE SEQUENCE [LARGE SCALE GENOMIC DNA]</scope>
</reference>
<keyword evidence="6" id="KW-0805">Transcription regulation</keyword>
<dbReference type="PANTHER" id="PTHR24394">
    <property type="entry name" value="ZINC FINGER PROTEIN"/>
    <property type="match status" value="1"/>
</dbReference>
<evidence type="ECO:0000256" key="3">
    <source>
        <dbReference type="ARBA" id="ARBA00022737"/>
    </source>
</evidence>
<dbReference type="AlphaFoldDB" id="A0A4W4GTH1"/>
<dbReference type="InterPro" id="IPR013087">
    <property type="entry name" value="Znf_C2H2_type"/>
</dbReference>
<feature type="region of interest" description="Disordered" evidence="10">
    <location>
        <begin position="89"/>
        <end position="120"/>
    </location>
</feature>
<dbReference type="Gene3D" id="3.30.160.60">
    <property type="entry name" value="Classic Zinc Finger"/>
    <property type="match status" value="3"/>
</dbReference>
<keyword evidence="7" id="KW-0804">Transcription</keyword>
<evidence type="ECO:0000256" key="6">
    <source>
        <dbReference type="ARBA" id="ARBA00023015"/>
    </source>
</evidence>
<dbReference type="InterPro" id="IPR036236">
    <property type="entry name" value="Znf_C2H2_sf"/>
</dbReference>
<feature type="compositionally biased region" description="Polar residues" evidence="10">
    <location>
        <begin position="39"/>
        <end position="61"/>
    </location>
</feature>
<reference evidence="12" key="5">
    <citation type="submission" date="2025-09" db="UniProtKB">
        <authorList>
            <consortium name="Ensembl"/>
        </authorList>
    </citation>
    <scope>IDENTIFICATION</scope>
</reference>
<keyword evidence="2" id="KW-0479">Metal-binding</keyword>